<proteinExistence type="predicted"/>
<dbReference type="EMBL" id="CP140152">
    <property type="protein sequence ID" value="WQH05894.1"/>
    <property type="molecule type" value="Genomic_DNA"/>
</dbReference>
<sequence>MRWSRHGARLLLGALLTLVAACASIGILGGDTIGRLDAMLGDMRMRVETPQLDPRIVIVDIDEKSLNQIGRFPWGRDVQARLVTQLTGHYGVAAVGFDISFPEADTSSGYGVLASLASGELAGVPGLRSQLERLKPQMDYDALFAAAMRGQPVVLGYSVSDRQKKGVLPKPAFTLADLNGRTVTAFAAPGYESNLAQLQQAAQGAGIFTALTDSDGVLRSSTLLQRIGDGYYPSLSLATASVYLKARAIAPVFSQTLDQMSEAEREHGGLDRIAMFTPRGQLAIPVGEALTTTIEFRGKGGPDGGAFRYVSAADVLMGAVPADVLRGAIVLVGTTAAGLNDIRATPVNAEFPGVEVHANLIKSILDGHFKSRPDYALAIEFGQVVLVGLLLGGALALATPAMAVLLAVGALAGALGVNWWLYHGADAVLDSAVLLLLIAALFVANLAWGYFFEVRKGRALVSRFGQYVAPELVAQMADNPDRYSMDGESRELTVLFADVRGFTAISEQMTPQELREYINLYLTAMSEDIRDSHGGTLDKYIGDAVMAFWGAPVAFADHAVRAVSSALLMQQSAARLNQQFQARGWPPLQIGIGLNSGLMHVGDMGSRIRRAYTVMGDAVNLGARLEGITKVYGVGIAVSEFTRAQAPQFAYRELDRVRVKGKTEPVAIFEPRGLLADADAAELALLADWSRVLELLRARDWDGAEAILLALPDDGLRRLYGARLHQYRATPPGADWDGVTTFETK</sequence>
<dbReference type="InterPro" id="IPR029787">
    <property type="entry name" value="Nucleotide_cyclase"/>
</dbReference>
<feature type="transmembrane region" description="Helical" evidence="1">
    <location>
        <begin position="375"/>
        <end position="397"/>
    </location>
</feature>
<dbReference type="RefSeq" id="WP_019922627.1">
    <property type="nucleotide sequence ID" value="NZ_CP140152.1"/>
</dbReference>
<dbReference type="PANTHER" id="PTHR43081">
    <property type="entry name" value="ADENYLATE CYCLASE, TERMINAL-DIFFERENTIATION SPECIFIC-RELATED"/>
    <property type="match status" value="1"/>
</dbReference>
<dbReference type="InterPro" id="IPR007890">
    <property type="entry name" value="CHASE2"/>
</dbReference>
<evidence type="ECO:0000313" key="4">
    <source>
        <dbReference type="Proteomes" id="UP001326110"/>
    </source>
</evidence>
<dbReference type="CDD" id="cd07302">
    <property type="entry name" value="CHD"/>
    <property type="match status" value="1"/>
</dbReference>
<dbReference type="EC" id="4.6.1.-" evidence="3"/>
<name>A0ABZ0Y1J7_9BURK</name>
<dbReference type="PROSITE" id="PS51257">
    <property type="entry name" value="PROKAR_LIPOPROTEIN"/>
    <property type="match status" value="1"/>
</dbReference>
<dbReference type="Pfam" id="PF05226">
    <property type="entry name" value="CHASE2"/>
    <property type="match status" value="1"/>
</dbReference>
<organism evidence="3 4">
    <name type="scientific">Duganella zoogloeoides</name>
    <dbReference type="NCBI Taxonomy" id="75659"/>
    <lineage>
        <taxon>Bacteria</taxon>
        <taxon>Pseudomonadati</taxon>
        <taxon>Pseudomonadota</taxon>
        <taxon>Betaproteobacteria</taxon>
        <taxon>Burkholderiales</taxon>
        <taxon>Oxalobacteraceae</taxon>
        <taxon>Telluria group</taxon>
        <taxon>Duganella</taxon>
    </lineage>
</organism>
<dbReference type="SMART" id="SM01080">
    <property type="entry name" value="CHASE2"/>
    <property type="match status" value="1"/>
</dbReference>
<dbReference type="PROSITE" id="PS50125">
    <property type="entry name" value="GUANYLATE_CYCLASE_2"/>
    <property type="match status" value="1"/>
</dbReference>
<evidence type="ECO:0000259" key="2">
    <source>
        <dbReference type="PROSITE" id="PS50125"/>
    </source>
</evidence>
<dbReference type="SUPFAM" id="SSF55073">
    <property type="entry name" value="Nucleotide cyclase"/>
    <property type="match status" value="1"/>
</dbReference>
<keyword evidence="4" id="KW-1185">Reference proteome</keyword>
<feature type="domain" description="Guanylate cyclase" evidence="2">
    <location>
        <begin position="493"/>
        <end position="626"/>
    </location>
</feature>
<dbReference type="InterPro" id="IPR050697">
    <property type="entry name" value="Adenylyl/Guanylyl_Cyclase_3/4"/>
</dbReference>
<dbReference type="PANTHER" id="PTHR43081:SF1">
    <property type="entry name" value="ADENYLATE CYCLASE, TERMINAL-DIFFERENTIATION SPECIFIC"/>
    <property type="match status" value="1"/>
</dbReference>
<feature type="transmembrane region" description="Helical" evidence="1">
    <location>
        <begin position="433"/>
        <end position="452"/>
    </location>
</feature>
<evidence type="ECO:0000256" key="1">
    <source>
        <dbReference type="SAM" id="Phobius"/>
    </source>
</evidence>
<dbReference type="GO" id="GO:0016829">
    <property type="term" value="F:lyase activity"/>
    <property type="evidence" value="ECO:0007669"/>
    <property type="project" value="UniProtKB-KW"/>
</dbReference>
<dbReference type="GeneID" id="43164300"/>
<gene>
    <name evidence="3" type="ORF">SR858_06030</name>
</gene>
<dbReference type="SMART" id="SM00044">
    <property type="entry name" value="CYCc"/>
    <property type="match status" value="1"/>
</dbReference>
<keyword evidence="1" id="KW-0812">Transmembrane</keyword>
<protein>
    <submittedName>
        <fullName evidence="3">Adenylate/guanylate cyclase domain-containing protein</fullName>
        <ecNumber evidence="3">4.6.1.-</ecNumber>
    </submittedName>
</protein>
<evidence type="ECO:0000313" key="3">
    <source>
        <dbReference type="EMBL" id="WQH05894.1"/>
    </source>
</evidence>
<dbReference type="Proteomes" id="UP001326110">
    <property type="component" value="Chromosome"/>
</dbReference>
<accession>A0ABZ0Y1J7</accession>
<reference evidence="3 4" key="1">
    <citation type="submission" date="2023-11" db="EMBL/GenBank/DDBJ databases">
        <title>MicrobeMod: A computational toolkit for identifying prokaryotic methylation and restriction-modification with nanopore sequencing.</title>
        <authorList>
            <person name="Crits-Christoph A."/>
            <person name="Kang S.C."/>
            <person name="Lee H."/>
            <person name="Ostrov N."/>
        </authorList>
    </citation>
    <scope>NUCLEOTIDE SEQUENCE [LARGE SCALE GENOMIC DNA]</scope>
    <source>
        <strain evidence="3 4">ATCC 25935</strain>
    </source>
</reference>
<dbReference type="InterPro" id="IPR001054">
    <property type="entry name" value="A/G_cyclase"/>
</dbReference>
<keyword evidence="1" id="KW-0472">Membrane</keyword>
<keyword evidence="3" id="KW-0456">Lyase</keyword>
<dbReference type="Pfam" id="PF00211">
    <property type="entry name" value="Guanylate_cyc"/>
    <property type="match status" value="1"/>
</dbReference>
<dbReference type="Gene3D" id="3.30.70.1230">
    <property type="entry name" value="Nucleotide cyclase"/>
    <property type="match status" value="1"/>
</dbReference>
<feature type="transmembrane region" description="Helical" evidence="1">
    <location>
        <begin position="404"/>
        <end position="421"/>
    </location>
</feature>
<keyword evidence="1" id="KW-1133">Transmembrane helix</keyword>